<dbReference type="Pfam" id="PF00092">
    <property type="entry name" value="VWA"/>
    <property type="match status" value="1"/>
</dbReference>
<feature type="region of interest" description="Disordered" evidence="1">
    <location>
        <begin position="273"/>
        <end position="390"/>
    </location>
</feature>
<feature type="compositionally biased region" description="Polar residues" evidence="1">
    <location>
        <begin position="273"/>
        <end position="289"/>
    </location>
</feature>
<dbReference type="PROSITE" id="PS50234">
    <property type="entry name" value="VWFA"/>
    <property type="match status" value="1"/>
</dbReference>
<comment type="caution">
    <text evidence="4">The sequence shown here is derived from an EMBL/GenBank/DDBJ whole genome shotgun (WGS) entry which is preliminary data.</text>
</comment>
<feature type="compositionally biased region" description="Polar residues" evidence="1">
    <location>
        <begin position="296"/>
        <end position="310"/>
    </location>
</feature>
<proteinExistence type="predicted"/>
<dbReference type="InterPro" id="IPR036465">
    <property type="entry name" value="vWFA_dom_sf"/>
</dbReference>
<feature type="compositionally biased region" description="Basic residues" evidence="1">
    <location>
        <begin position="377"/>
        <end position="390"/>
    </location>
</feature>
<feature type="domain" description="VWFA" evidence="3">
    <location>
        <begin position="30"/>
        <end position="180"/>
    </location>
</feature>
<sequence>MILRAFWTWILFLTFYIVYADEKCDLGAADLIFLLQSRYDLPEPGFLQMKVFIKNYIATIDMGRDTQNTRIGVMTYDGLNEPEYKIHLSSYGRASDASIAIDQIGRSPCGSWCAEKADLSVAQAAQKAIEIFGKETSTGRMKKIVVIRHGQQDHMHSEQLRKLTQSDAWLKVEEILVHTGTMAMDDPYGQYLNAYYQPYERYLGRMHQMFPNATFRDFRRQYDVDAFKLPYDKNVDNGLITVKDFSQLAALGPDLCAEIFSCPPCDGNSASTLNSSPNTFLETSNSGDANSKETPNESSVPNRGGTTSTKTDAKNGDYEYEIVGDPPGLTINSSPASKKQKKDAVSANETPEYELEEEEEAGEPVETEQLSDEDNLRKKKKKKLVKKHRIKRQAVLRQDQCVCPRDGAGSTSAGGCSDGPSSPGGGCASTNSVYPGLQYNYDPEGGVGPPAPASACGGAPCAAAQPPCGSSYCGYAPSYPSPCGGCPSQTAQYYSPCSNGCSGVQGWYYPYDRSPLAPGTPEATAFSVDEKKPETAPKTLAPLDPLPGIGAEASTSSSELTDTFNSMFKNTDTDDAKTPVPASENKDSDSEAVAKSVDELTSTTNPYAKLRDVINQMKPIQKRNQIPFSISIFEDPNVKMPKFDNLLTNIVSAKSYEDYLKGEDHSTMFPTIATLRPSTYAPNTSVQRFVHKIRKPNYAKHFKRKMAASPLEQGLEDIPDPNSKNSIKIPPPTEKLLIEDEELGKKKVANALEKKLRRARFY</sequence>
<keyword evidence="2" id="KW-0732">Signal</keyword>
<feature type="compositionally biased region" description="Polar residues" evidence="1">
    <location>
        <begin position="553"/>
        <end position="570"/>
    </location>
</feature>
<feature type="non-terminal residue" evidence="4">
    <location>
        <position position="1"/>
    </location>
</feature>
<evidence type="ECO:0000256" key="1">
    <source>
        <dbReference type="SAM" id="MobiDB-lite"/>
    </source>
</evidence>
<protein>
    <recommendedName>
        <fullName evidence="3">VWFA domain-containing protein</fullName>
    </recommendedName>
</protein>
<accession>A0AA36FWV6</accession>
<keyword evidence="5" id="KW-1185">Reference proteome</keyword>
<evidence type="ECO:0000256" key="2">
    <source>
        <dbReference type="SAM" id="SignalP"/>
    </source>
</evidence>
<evidence type="ECO:0000259" key="3">
    <source>
        <dbReference type="PROSITE" id="PS50234"/>
    </source>
</evidence>
<organism evidence="4 5">
    <name type="scientific">Mesorhabditis spiculigera</name>
    <dbReference type="NCBI Taxonomy" id="96644"/>
    <lineage>
        <taxon>Eukaryota</taxon>
        <taxon>Metazoa</taxon>
        <taxon>Ecdysozoa</taxon>
        <taxon>Nematoda</taxon>
        <taxon>Chromadorea</taxon>
        <taxon>Rhabditida</taxon>
        <taxon>Rhabditina</taxon>
        <taxon>Rhabditomorpha</taxon>
        <taxon>Rhabditoidea</taxon>
        <taxon>Rhabditidae</taxon>
        <taxon>Mesorhabditinae</taxon>
        <taxon>Mesorhabditis</taxon>
    </lineage>
</organism>
<evidence type="ECO:0000313" key="5">
    <source>
        <dbReference type="Proteomes" id="UP001177023"/>
    </source>
</evidence>
<dbReference type="EMBL" id="CATQJA010001577">
    <property type="protein sequence ID" value="CAJ0567832.1"/>
    <property type="molecule type" value="Genomic_DNA"/>
</dbReference>
<dbReference type="InterPro" id="IPR002035">
    <property type="entry name" value="VWF_A"/>
</dbReference>
<reference evidence="4" key="1">
    <citation type="submission" date="2023-06" db="EMBL/GenBank/DDBJ databases">
        <authorList>
            <person name="Delattre M."/>
        </authorList>
    </citation>
    <scope>NUCLEOTIDE SEQUENCE</scope>
    <source>
        <strain evidence="4">AF72</strain>
    </source>
</reference>
<feature type="compositionally biased region" description="Acidic residues" evidence="1">
    <location>
        <begin position="351"/>
        <end position="373"/>
    </location>
</feature>
<feature type="chain" id="PRO_5041374277" description="VWFA domain-containing protein" evidence="2">
    <location>
        <begin position="21"/>
        <end position="762"/>
    </location>
</feature>
<dbReference type="AlphaFoldDB" id="A0AA36FWV6"/>
<name>A0AA36FWV6_9BILA</name>
<evidence type="ECO:0000313" key="4">
    <source>
        <dbReference type="EMBL" id="CAJ0567832.1"/>
    </source>
</evidence>
<dbReference type="SUPFAM" id="SSF53300">
    <property type="entry name" value="vWA-like"/>
    <property type="match status" value="1"/>
</dbReference>
<dbReference type="Gene3D" id="3.40.50.410">
    <property type="entry name" value="von Willebrand factor, type A domain"/>
    <property type="match status" value="1"/>
</dbReference>
<feature type="signal peptide" evidence="2">
    <location>
        <begin position="1"/>
        <end position="20"/>
    </location>
</feature>
<feature type="region of interest" description="Disordered" evidence="1">
    <location>
        <begin position="520"/>
        <end position="594"/>
    </location>
</feature>
<gene>
    <name evidence="4" type="ORF">MSPICULIGERA_LOCUS6368</name>
</gene>
<dbReference type="Proteomes" id="UP001177023">
    <property type="component" value="Unassembled WGS sequence"/>
</dbReference>